<dbReference type="EMBL" id="JABRWQ010000001">
    <property type="protein sequence ID" value="NRD22185.1"/>
    <property type="molecule type" value="Genomic_DNA"/>
</dbReference>
<organism evidence="1 2">
    <name type="scientific">Winogradskyella litoriviva</name>
    <dbReference type="NCBI Taxonomy" id="1220182"/>
    <lineage>
        <taxon>Bacteria</taxon>
        <taxon>Pseudomonadati</taxon>
        <taxon>Bacteroidota</taxon>
        <taxon>Flavobacteriia</taxon>
        <taxon>Flavobacteriales</taxon>
        <taxon>Flavobacteriaceae</taxon>
        <taxon>Winogradskyella</taxon>
    </lineage>
</organism>
<proteinExistence type="predicted"/>
<evidence type="ECO:0000313" key="1">
    <source>
        <dbReference type="EMBL" id="NRD22185.1"/>
    </source>
</evidence>
<dbReference type="InterPro" id="IPR029058">
    <property type="entry name" value="AB_hydrolase_fold"/>
</dbReference>
<sequence>MKKLLVILLIITVFISCKNEVKEVKEETENLVEEKFIEIKRDNYELHQPTKNIKASLVLFGGFPETAKDVKREFKILENAKNNDVAVLYMNYNRKLWLGKSELEELTKELQFIFNEHKLPEDNIFIGGFSSGGNMALLISDYMTNGNSNLVPEGVFIVDSPIDLVALYKTAEKNIKRNLSNSTMEESTWILQTLSKEFGNPHKNISNYEAFAVFTSETNNFDNIENLKNTRIRLYTEPDTLWWKERTMAKYDEMNAYYIKSLSESLKDFGFKDVQYIATENKGYRSNGERHPHSWSIVDKDNLINWMLKEEL</sequence>
<keyword evidence="2" id="KW-1185">Reference proteome</keyword>
<name>A0ABX2E1K1_9FLAO</name>
<accession>A0ABX2E1K1</accession>
<dbReference type="Proteomes" id="UP000805085">
    <property type="component" value="Unassembled WGS sequence"/>
</dbReference>
<comment type="caution">
    <text evidence="1">The sequence shown here is derived from an EMBL/GenBank/DDBJ whole genome shotgun (WGS) entry which is preliminary data.</text>
</comment>
<dbReference type="Gene3D" id="3.40.50.1820">
    <property type="entry name" value="alpha/beta hydrolase"/>
    <property type="match status" value="1"/>
</dbReference>
<gene>
    <name evidence="1" type="ORF">HNV10_02960</name>
</gene>
<dbReference type="SUPFAM" id="SSF53474">
    <property type="entry name" value="alpha/beta-Hydrolases"/>
    <property type="match status" value="1"/>
</dbReference>
<evidence type="ECO:0000313" key="2">
    <source>
        <dbReference type="Proteomes" id="UP000805085"/>
    </source>
</evidence>
<dbReference type="RefSeq" id="WP_173299829.1">
    <property type="nucleotide sequence ID" value="NZ_JABRWQ010000001.1"/>
</dbReference>
<dbReference type="PROSITE" id="PS51257">
    <property type="entry name" value="PROKAR_LIPOPROTEIN"/>
    <property type="match status" value="1"/>
</dbReference>
<reference evidence="1 2" key="1">
    <citation type="journal article" date="2015" name="Int. J. Syst. Evol. Microbiol.">
        <title>Winogradskyella litoriviva sp. nov., isolated from coastal seawater.</title>
        <authorList>
            <person name="Nedashkovskaya O.I."/>
            <person name="Kukhlevskiy A.D."/>
            <person name="Zhukova N.V."/>
            <person name="Kim S.J."/>
            <person name="Rhee S.K."/>
            <person name="Mikhailov V.V."/>
        </authorList>
    </citation>
    <scope>NUCLEOTIDE SEQUENCE [LARGE SCALE GENOMIC DNA]</scope>
    <source>
        <strain evidence="1 2">KMM6491</strain>
    </source>
</reference>
<protein>
    <submittedName>
        <fullName evidence="1">Uncharacterized protein</fullName>
    </submittedName>
</protein>